<evidence type="ECO:0000313" key="1">
    <source>
        <dbReference type="EMBL" id="SHO57015.1"/>
    </source>
</evidence>
<dbReference type="STRING" id="1117707.VQ7734_02784"/>
<sequence>MYIELSEPYIIGGQITSRSQDIFVIRESGEYASLLKYEDYTSATVRKLEWCYSESDYHFFFGAGGQLRPMNITGPVLSKVIPWNLETAQYPESVHRDEIKPGYMLDLRVLQMSRFNPPRWFEHSPQERRDTPIRQIKSLLPEYLPDISYLPLIASNQLCDPVEENLYIASYVNPLKVRDCNQFYPYHIHYISTKELDSFEQLDLKNGQVIDLNGLNQTIDRLKNALIQTPDSDEIKTQLNQERQVLAAQSLARFYRNAGVQAGALNPEDVLGQVSQNQVKHAQVMRADRATVCMVANLMSFL</sequence>
<organism evidence="1 2">
    <name type="scientific">Vibrio quintilis</name>
    <dbReference type="NCBI Taxonomy" id="1117707"/>
    <lineage>
        <taxon>Bacteria</taxon>
        <taxon>Pseudomonadati</taxon>
        <taxon>Pseudomonadota</taxon>
        <taxon>Gammaproteobacteria</taxon>
        <taxon>Vibrionales</taxon>
        <taxon>Vibrionaceae</taxon>
        <taxon>Vibrio</taxon>
    </lineage>
</organism>
<name>A0A1M7YWR4_9VIBR</name>
<dbReference type="OrthoDB" id="5867095at2"/>
<reference evidence="2" key="1">
    <citation type="submission" date="2016-12" db="EMBL/GenBank/DDBJ databases">
        <authorList>
            <person name="Rodrigo-Torres L."/>
            <person name="Arahal R.D."/>
            <person name="Lucena T."/>
        </authorList>
    </citation>
    <scope>NUCLEOTIDE SEQUENCE [LARGE SCALE GENOMIC DNA]</scope>
</reference>
<gene>
    <name evidence="1" type="ORF">VQ7734_02784</name>
</gene>
<accession>A0A1M7YWR4</accession>
<keyword evidence="2" id="KW-1185">Reference proteome</keyword>
<dbReference type="RefSeq" id="WP_073583549.1">
    <property type="nucleotide sequence ID" value="NZ_AP024898.1"/>
</dbReference>
<dbReference type="AlphaFoldDB" id="A0A1M7YWR4"/>
<proteinExistence type="predicted"/>
<evidence type="ECO:0000313" key="2">
    <source>
        <dbReference type="Proteomes" id="UP000184600"/>
    </source>
</evidence>
<dbReference type="Proteomes" id="UP000184600">
    <property type="component" value="Unassembled WGS sequence"/>
</dbReference>
<dbReference type="EMBL" id="FRFG01000031">
    <property type="protein sequence ID" value="SHO57015.1"/>
    <property type="molecule type" value="Genomic_DNA"/>
</dbReference>
<protein>
    <submittedName>
        <fullName evidence="1">Uncharacterized protein</fullName>
    </submittedName>
</protein>